<sequence>MLVWITEGSEGAIAGNVVGTTGVDLIREAGGGLVAVTLDYRLDVFGFLPGAQVKQKGALNAGLNGTTGSTNYPPVDPFVWRSSSEVTIWGESAGTDLFLMGARKP</sequence>
<accession>A0ACB8TTJ0</accession>
<reference evidence="1" key="1">
    <citation type="journal article" date="2021" name="Environ. Microbiol.">
        <title>Gene family expansions and transcriptome signatures uncover fungal adaptations to wood decay.</title>
        <authorList>
            <person name="Hage H."/>
            <person name="Miyauchi S."/>
            <person name="Viragh M."/>
            <person name="Drula E."/>
            <person name="Min B."/>
            <person name="Chaduli D."/>
            <person name="Navarro D."/>
            <person name="Favel A."/>
            <person name="Norest M."/>
            <person name="Lesage-Meessen L."/>
            <person name="Balint B."/>
            <person name="Merenyi Z."/>
            <person name="de Eugenio L."/>
            <person name="Morin E."/>
            <person name="Martinez A.T."/>
            <person name="Baldrian P."/>
            <person name="Stursova M."/>
            <person name="Martinez M.J."/>
            <person name="Novotny C."/>
            <person name="Magnuson J.K."/>
            <person name="Spatafora J.W."/>
            <person name="Maurice S."/>
            <person name="Pangilinan J."/>
            <person name="Andreopoulos W."/>
            <person name="LaButti K."/>
            <person name="Hundley H."/>
            <person name="Na H."/>
            <person name="Kuo A."/>
            <person name="Barry K."/>
            <person name="Lipzen A."/>
            <person name="Henrissat B."/>
            <person name="Riley R."/>
            <person name="Ahrendt S."/>
            <person name="Nagy L.G."/>
            <person name="Grigoriev I.V."/>
            <person name="Martin F."/>
            <person name="Rosso M.N."/>
        </authorList>
    </citation>
    <scope>NUCLEOTIDE SEQUENCE</scope>
    <source>
        <strain evidence="1">CBS 384.51</strain>
    </source>
</reference>
<dbReference type="Proteomes" id="UP001055072">
    <property type="component" value="Unassembled WGS sequence"/>
</dbReference>
<gene>
    <name evidence="1" type="ORF">BDY19DRAFT_996856</name>
</gene>
<comment type="caution">
    <text evidence="1">The sequence shown here is derived from an EMBL/GenBank/DDBJ whole genome shotgun (WGS) entry which is preliminary data.</text>
</comment>
<evidence type="ECO:0000313" key="1">
    <source>
        <dbReference type="EMBL" id="KAI0085313.1"/>
    </source>
</evidence>
<evidence type="ECO:0000313" key="2">
    <source>
        <dbReference type="Proteomes" id="UP001055072"/>
    </source>
</evidence>
<name>A0ACB8TTJ0_9APHY</name>
<protein>
    <submittedName>
        <fullName evidence="1">Uncharacterized protein</fullName>
    </submittedName>
</protein>
<organism evidence="1 2">
    <name type="scientific">Irpex rosettiformis</name>
    <dbReference type="NCBI Taxonomy" id="378272"/>
    <lineage>
        <taxon>Eukaryota</taxon>
        <taxon>Fungi</taxon>
        <taxon>Dikarya</taxon>
        <taxon>Basidiomycota</taxon>
        <taxon>Agaricomycotina</taxon>
        <taxon>Agaricomycetes</taxon>
        <taxon>Polyporales</taxon>
        <taxon>Irpicaceae</taxon>
        <taxon>Irpex</taxon>
    </lineage>
</organism>
<keyword evidence="2" id="KW-1185">Reference proteome</keyword>
<dbReference type="EMBL" id="MU274932">
    <property type="protein sequence ID" value="KAI0085313.1"/>
    <property type="molecule type" value="Genomic_DNA"/>
</dbReference>
<proteinExistence type="predicted"/>